<organism evidence="1 2">
    <name type="scientific">Macleaya cordata</name>
    <name type="common">Five-seeded plume-poppy</name>
    <name type="synonym">Bocconia cordata</name>
    <dbReference type="NCBI Taxonomy" id="56857"/>
    <lineage>
        <taxon>Eukaryota</taxon>
        <taxon>Viridiplantae</taxon>
        <taxon>Streptophyta</taxon>
        <taxon>Embryophyta</taxon>
        <taxon>Tracheophyta</taxon>
        <taxon>Spermatophyta</taxon>
        <taxon>Magnoliopsida</taxon>
        <taxon>Ranunculales</taxon>
        <taxon>Papaveraceae</taxon>
        <taxon>Papaveroideae</taxon>
        <taxon>Macleaya</taxon>
    </lineage>
</organism>
<dbReference type="InParanoid" id="A0A200Q7F0"/>
<sequence>MSLPTLSTNCLYLLGDGSIINFWTDYWLPNLQGSITDYLNITQQRRAELHCNVADYIHNYCWRIPPSLENATPQLVEEIKNYPIPKGGNKDQLIWSHFTDGRLSVKEDYDFIRTPNNTISGTNRFDLSSFLLEV</sequence>
<keyword evidence="2" id="KW-1185">Reference proteome</keyword>
<protein>
    <submittedName>
        <fullName evidence="1">Uncharacterized protein</fullName>
    </submittedName>
</protein>
<dbReference type="EMBL" id="MVGT01002822">
    <property type="protein sequence ID" value="OVA06409.1"/>
    <property type="molecule type" value="Genomic_DNA"/>
</dbReference>
<gene>
    <name evidence="1" type="ORF">BVC80_8241g3</name>
</gene>
<evidence type="ECO:0000313" key="2">
    <source>
        <dbReference type="Proteomes" id="UP000195402"/>
    </source>
</evidence>
<name>A0A200Q7F0_MACCD</name>
<proteinExistence type="predicted"/>
<dbReference type="OrthoDB" id="1002412at2759"/>
<dbReference type="OMA" id="EVINCWQ"/>
<reference evidence="1 2" key="1">
    <citation type="journal article" date="2017" name="Mol. Plant">
        <title>The Genome of Medicinal Plant Macleaya cordata Provides New Insights into Benzylisoquinoline Alkaloids Metabolism.</title>
        <authorList>
            <person name="Liu X."/>
            <person name="Liu Y."/>
            <person name="Huang P."/>
            <person name="Ma Y."/>
            <person name="Qing Z."/>
            <person name="Tang Q."/>
            <person name="Cao H."/>
            <person name="Cheng P."/>
            <person name="Zheng Y."/>
            <person name="Yuan Z."/>
            <person name="Zhou Y."/>
            <person name="Liu J."/>
            <person name="Tang Z."/>
            <person name="Zhuo Y."/>
            <person name="Zhang Y."/>
            <person name="Yu L."/>
            <person name="Huang J."/>
            <person name="Yang P."/>
            <person name="Peng Q."/>
            <person name="Zhang J."/>
            <person name="Jiang W."/>
            <person name="Zhang Z."/>
            <person name="Lin K."/>
            <person name="Ro D.K."/>
            <person name="Chen X."/>
            <person name="Xiong X."/>
            <person name="Shang Y."/>
            <person name="Huang S."/>
            <person name="Zeng J."/>
        </authorList>
    </citation>
    <scope>NUCLEOTIDE SEQUENCE [LARGE SCALE GENOMIC DNA]</scope>
    <source>
        <strain evidence="2">cv. BLH2017</strain>
        <tissue evidence="1">Root</tissue>
    </source>
</reference>
<dbReference type="Proteomes" id="UP000195402">
    <property type="component" value="Unassembled WGS sequence"/>
</dbReference>
<evidence type="ECO:0000313" key="1">
    <source>
        <dbReference type="EMBL" id="OVA06409.1"/>
    </source>
</evidence>
<accession>A0A200Q7F0</accession>
<dbReference type="AlphaFoldDB" id="A0A200Q7F0"/>
<comment type="caution">
    <text evidence="1">The sequence shown here is derived from an EMBL/GenBank/DDBJ whole genome shotgun (WGS) entry which is preliminary data.</text>
</comment>